<dbReference type="RefSeq" id="WP_252593768.1">
    <property type="nucleotide sequence ID" value="NZ_CP099489.1"/>
</dbReference>
<evidence type="ECO:0000313" key="6">
    <source>
        <dbReference type="Proteomes" id="UP001056455"/>
    </source>
</evidence>
<evidence type="ECO:0000256" key="4">
    <source>
        <dbReference type="ARBA" id="ARBA00023136"/>
    </source>
</evidence>
<dbReference type="Pfam" id="PF05719">
    <property type="entry name" value="GPP34"/>
    <property type="match status" value="1"/>
</dbReference>
<dbReference type="Proteomes" id="UP001056455">
    <property type="component" value="Chromosome"/>
</dbReference>
<dbReference type="EMBL" id="CP099489">
    <property type="protein sequence ID" value="USQ80392.1"/>
    <property type="molecule type" value="Genomic_DNA"/>
</dbReference>
<dbReference type="InterPro" id="IPR038261">
    <property type="entry name" value="GPP34-like_sf"/>
</dbReference>
<evidence type="ECO:0000256" key="3">
    <source>
        <dbReference type="ARBA" id="ARBA00023121"/>
    </source>
</evidence>
<sequence length="211" mass="22647">MSLLLAEELTLLCLDDETGQALLPHGAVAEAVASALVFELTLRSTLKRSGKRLERDTMVTIRDDLLSDAADRVDGLSVDDAIQTLSRPGTLETLLHRLASLGALTDPDVWTPGPHWPTGPRADAPVRSRLEEILVRDADPTQREAVLISLLEQLGLTTRLLPHADQGHVGARAAKVAGSARPLRNRPATATPGSLAGHLLDLVLAPGRWLR</sequence>
<evidence type="ECO:0000256" key="1">
    <source>
        <dbReference type="ARBA" id="ARBA00004255"/>
    </source>
</evidence>
<keyword evidence="4" id="KW-0472">Membrane</keyword>
<evidence type="ECO:0000256" key="2">
    <source>
        <dbReference type="ARBA" id="ARBA00023034"/>
    </source>
</evidence>
<gene>
    <name evidence="5" type="ORF">NF556_01625</name>
</gene>
<dbReference type="Gene3D" id="1.10.3630.10">
    <property type="entry name" value="yeast vps74-n-term truncation variant domain like"/>
    <property type="match status" value="1"/>
</dbReference>
<comment type="subcellular location">
    <subcellularLocation>
        <location evidence="1">Golgi apparatus membrane</location>
        <topology evidence="1">Peripheral membrane protein</topology>
        <orientation evidence="1">Cytoplasmic side</orientation>
    </subcellularLocation>
</comment>
<evidence type="ECO:0000313" key="5">
    <source>
        <dbReference type="EMBL" id="USQ80392.1"/>
    </source>
</evidence>
<proteinExistence type="predicted"/>
<name>A0ABY4YUE9_9MICO</name>
<keyword evidence="6" id="KW-1185">Reference proteome</keyword>
<protein>
    <submittedName>
        <fullName evidence="5">GPP34 family phosphoprotein</fullName>
    </submittedName>
</protein>
<keyword evidence="3" id="KW-0446">Lipid-binding</keyword>
<keyword evidence="2" id="KW-0333">Golgi apparatus</keyword>
<reference evidence="5" key="1">
    <citation type="submission" date="2022-06" db="EMBL/GenBank/DDBJ databases">
        <title>Ornithinimicrobium HY1793.</title>
        <authorList>
            <person name="Huang Y."/>
        </authorList>
    </citation>
    <scope>NUCLEOTIDE SEQUENCE</scope>
    <source>
        <strain evidence="5">HY1793</strain>
    </source>
</reference>
<dbReference type="InterPro" id="IPR008628">
    <property type="entry name" value="GPP34-like"/>
</dbReference>
<organism evidence="5 6">
    <name type="scientific">Ornithinimicrobium faecis</name>
    <dbReference type="NCBI Taxonomy" id="2934158"/>
    <lineage>
        <taxon>Bacteria</taxon>
        <taxon>Bacillati</taxon>
        <taxon>Actinomycetota</taxon>
        <taxon>Actinomycetes</taxon>
        <taxon>Micrococcales</taxon>
        <taxon>Ornithinimicrobiaceae</taxon>
        <taxon>Ornithinimicrobium</taxon>
    </lineage>
</organism>
<accession>A0ABY4YUE9</accession>